<comment type="similarity">
    <text evidence="2">Belongs to the outer membrane factor (OMF) (TC 1.B.17) family.</text>
</comment>
<name>D4H7V8_DENA2</name>
<proteinExistence type="inferred from homology"/>
<evidence type="ECO:0000256" key="8">
    <source>
        <dbReference type="SAM" id="Coils"/>
    </source>
</evidence>
<evidence type="ECO:0000313" key="9">
    <source>
        <dbReference type="EMBL" id="ADD68107.1"/>
    </source>
</evidence>
<evidence type="ECO:0000256" key="7">
    <source>
        <dbReference type="ARBA" id="ARBA00023237"/>
    </source>
</evidence>
<dbReference type="Pfam" id="PF02321">
    <property type="entry name" value="OEP"/>
    <property type="match status" value="2"/>
</dbReference>
<dbReference type="SUPFAM" id="SSF56954">
    <property type="entry name" value="Outer membrane efflux proteins (OEP)"/>
    <property type="match status" value="1"/>
</dbReference>
<dbReference type="InterPro" id="IPR051906">
    <property type="entry name" value="TolC-like"/>
</dbReference>
<dbReference type="InParanoid" id="D4H7V8"/>
<dbReference type="InterPro" id="IPR003423">
    <property type="entry name" value="OMP_efflux"/>
</dbReference>
<dbReference type="PANTHER" id="PTHR30026:SF20">
    <property type="entry name" value="OUTER MEMBRANE PROTEIN TOLC"/>
    <property type="match status" value="1"/>
</dbReference>
<organism evidence="9 10">
    <name type="scientific">Denitrovibrio acetiphilus (strain DSM 12809 / NBRC 114555 / N2460)</name>
    <dbReference type="NCBI Taxonomy" id="522772"/>
    <lineage>
        <taxon>Bacteria</taxon>
        <taxon>Pseudomonadati</taxon>
        <taxon>Deferribacterota</taxon>
        <taxon>Deferribacteres</taxon>
        <taxon>Deferribacterales</taxon>
        <taxon>Geovibrionaceae</taxon>
        <taxon>Denitrovibrio</taxon>
    </lineage>
</organism>
<dbReference type="PaxDb" id="522772-Dacet_1335"/>
<dbReference type="EMBL" id="CP001968">
    <property type="protein sequence ID" value="ADD68107.1"/>
    <property type="molecule type" value="Genomic_DNA"/>
</dbReference>
<evidence type="ECO:0000256" key="4">
    <source>
        <dbReference type="ARBA" id="ARBA00022452"/>
    </source>
</evidence>
<evidence type="ECO:0000256" key="6">
    <source>
        <dbReference type="ARBA" id="ARBA00023136"/>
    </source>
</evidence>
<dbReference type="AlphaFoldDB" id="D4H7V8"/>
<evidence type="ECO:0000256" key="5">
    <source>
        <dbReference type="ARBA" id="ARBA00022692"/>
    </source>
</evidence>
<evidence type="ECO:0000256" key="3">
    <source>
        <dbReference type="ARBA" id="ARBA00022448"/>
    </source>
</evidence>
<evidence type="ECO:0000313" key="10">
    <source>
        <dbReference type="Proteomes" id="UP000002012"/>
    </source>
</evidence>
<dbReference type="HOGENOM" id="CLU_012817_10_4_0"/>
<dbReference type="STRING" id="522772.Dacet_1335"/>
<keyword evidence="10" id="KW-1185">Reference proteome</keyword>
<evidence type="ECO:0000256" key="1">
    <source>
        <dbReference type="ARBA" id="ARBA00004442"/>
    </source>
</evidence>
<dbReference type="RefSeq" id="WP_013010629.1">
    <property type="nucleotide sequence ID" value="NC_013943.1"/>
</dbReference>
<keyword evidence="3" id="KW-0813">Transport</keyword>
<dbReference type="Proteomes" id="UP000002012">
    <property type="component" value="Chromosome"/>
</dbReference>
<gene>
    <name evidence="9" type="ordered locus">Dacet_1335</name>
</gene>
<dbReference type="Gene3D" id="1.20.1600.10">
    <property type="entry name" value="Outer membrane efflux proteins (OEP)"/>
    <property type="match status" value="1"/>
</dbReference>
<sequence length="420" mass="47286" precursor="true">MFKHLITLLTVLLTVTYSYSLTMDEAVQTALEKNFQMLASQHEALASKYIAEKAKTPYMPQVEAEYSYLNSSEKAYGYVEDEIATFTLSVGYNLFNGFSDMYSLKAAKSSFAAQKYNTEAVKQDIILSARKAFIDVLAAIDRVTVANNAYVLLENQLKDTTLSYEVGYVAKNEVLKVKAELASSMQNVLSAKSSVRTAVFNLEKLMNTELDSGERFIPLSSYPEEIGTYKTLREIMVTNRSELKYLNELINAKNYSIKSTKGGYLPSVEIGAAYNTYGEDMSPSGRDYTYDNETVLSLKVNLSVFDGLNKYNTTRSLQEDKLSMINTMRETKANMSLQLKNALENFDLAKASLTSAESELESAQENYRITQNQFKQKVATNTDLLDARVMLTRAENTYNNAKFDIHRAVADVERIIEQDI</sequence>
<dbReference type="GO" id="GO:0015562">
    <property type="term" value="F:efflux transmembrane transporter activity"/>
    <property type="evidence" value="ECO:0007669"/>
    <property type="project" value="InterPro"/>
</dbReference>
<feature type="coiled-coil region" evidence="8">
    <location>
        <begin position="325"/>
        <end position="373"/>
    </location>
</feature>
<keyword evidence="6" id="KW-0472">Membrane</keyword>
<dbReference type="KEGG" id="dap:Dacet_1335"/>
<dbReference type="GO" id="GO:1990281">
    <property type="term" value="C:efflux pump complex"/>
    <property type="evidence" value="ECO:0007669"/>
    <property type="project" value="TreeGrafter"/>
</dbReference>
<dbReference type="GO" id="GO:0015288">
    <property type="term" value="F:porin activity"/>
    <property type="evidence" value="ECO:0007669"/>
    <property type="project" value="TreeGrafter"/>
</dbReference>
<keyword evidence="5" id="KW-0812">Transmembrane</keyword>
<dbReference type="PANTHER" id="PTHR30026">
    <property type="entry name" value="OUTER MEMBRANE PROTEIN TOLC"/>
    <property type="match status" value="1"/>
</dbReference>
<keyword evidence="8" id="KW-0175">Coiled coil</keyword>
<protein>
    <submittedName>
        <fullName evidence="9">Outer membrane efflux protein</fullName>
    </submittedName>
</protein>
<evidence type="ECO:0000256" key="2">
    <source>
        <dbReference type="ARBA" id="ARBA00007613"/>
    </source>
</evidence>
<keyword evidence="7" id="KW-0998">Cell outer membrane</keyword>
<accession>D4H7V8</accession>
<dbReference type="eggNOG" id="COG1538">
    <property type="taxonomic scope" value="Bacteria"/>
</dbReference>
<keyword evidence="4" id="KW-1134">Transmembrane beta strand</keyword>
<dbReference type="GO" id="GO:0009279">
    <property type="term" value="C:cell outer membrane"/>
    <property type="evidence" value="ECO:0007669"/>
    <property type="project" value="UniProtKB-SubCell"/>
</dbReference>
<comment type="subcellular location">
    <subcellularLocation>
        <location evidence="1">Cell outer membrane</location>
    </subcellularLocation>
</comment>
<reference evidence="9 10" key="1">
    <citation type="journal article" date="2010" name="Stand. Genomic Sci.">
        <title>Complete genome sequence of Denitrovibrio acetiphilus type strain (N2460).</title>
        <authorList>
            <person name="Kiss H."/>
            <person name="Lang E."/>
            <person name="Lapidus A."/>
            <person name="Copeland A."/>
            <person name="Nolan M."/>
            <person name="Glavina Del Rio T."/>
            <person name="Chen F."/>
            <person name="Lucas S."/>
            <person name="Tice H."/>
            <person name="Cheng J.F."/>
            <person name="Han C."/>
            <person name="Goodwin L."/>
            <person name="Pitluck S."/>
            <person name="Liolios K."/>
            <person name="Pati A."/>
            <person name="Ivanova N."/>
            <person name="Mavromatis K."/>
            <person name="Chen A."/>
            <person name="Palaniappan K."/>
            <person name="Land M."/>
            <person name="Hauser L."/>
            <person name="Chang Y.J."/>
            <person name="Jeffries C.D."/>
            <person name="Detter J.C."/>
            <person name="Brettin T."/>
            <person name="Spring S."/>
            <person name="Rohde M."/>
            <person name="Goker M."/>
            <person name="Woyke T."/>
            <person name="Bristow J."/>
            <person name="Eisen J.A."/>
            <person name="Markowitz V."/>
            <person name="Hugenholtz P."/>
            <person name="Kyrpides N.C."/>
            <person name="Klenk H.P."/>
        </authorList>
    </citation>
    <scope>NUCLEOTIDE SEQUENCE [LARGE SCALE GENOMIC DNA]</scope>
    <source>
        <strain evidence="10">DSM 12809 / NBRC 114555 / N2460</strain>
    </source>
</reference>
<dbReference type="FunCoup" id="D4H7V8">
    <property type="interactions" value="253"/>
</dbReference>